<keyword evidence="2" id="KW-1185">Reference proteome</keyword>
<reference evidence="1 2" key="1">
    <citation type="journal article" date="2024" name="BMC Genomics">
        <title>De novo assembly and annotation of Popillia japonica's genome with initial clues to its potential as an invasive pest.</title>
        <authorList>
            <person name="Cucini C."/>
            <person name="Boschi S."/>
            <person name="Funari R."/>
            <person name="Cardaioli E."/>
            <person name="Iannotti N."/>
            <person name="Marturano G."/>
            <person name="Paoli F."/>
            <person name="Bruttini M."/>
            <person name="Carapelli A."/>
            <person name="Frati F."/>
            <person name="Nardi F."/>
        </authorList>
    </citation>
    <scope>NUCLEOTIDE SEQUENCE [LARGE SCALE GENOMIC DNA]</scope>
    <source>
        <strain evidence="1">DMR45628</strain>
    </source>
</reference>
<dbReference type="EMBL" id="JASPKY010000287">
    <property type="protein sequence ID" value="KAK9710869.1"/>
    <property type="molecule type" value="Genomic_DNA"/>
</dbReference>
<organism evidence="1 2">
    <name type="scientific">Popillia japonica</name>
    <name type="common">Japanese beetle</name>
    <dbReference type="NCBI Taxonomy" id="7064"/>
    <lineage>
        <taxon>Eukaryota</taxon>
        <taxon>Metazoa</taxon>
        <taxon>Ecdysozoa</taxon>
        <taxon>Arthropoda</taxon>
        <taxon>Hexapoda</taxon>
        <taxon>Insecta</taxon>
        <taxon>Pterygota</taxon>
        <taxon>Neoptera</taxon>
        <taxon>Endopterygota</taxon>
        <taxon>Coleoptera</taxon>
        <taxon>Polyphaga</taxon>
        <taxon>Scarabaeiformia</taxon>
        <taxon>Scarabaeidae</taxon>
        <taxon>Rutelinae</taxon>
        <taxon>Popillia</taxon>
    </lineage>
</organism>
<evidence type="ECO:0000313" key="2">
    <source>
        <dbReference type="Proteomes" id="UP001458880"/>
    </source>
</evidence>
<protein>
    <submittedName>
        <fullName evidence="1">Uncharacterized protein</fullName>
    </submittedName>
</protein>
<evidence type="ECO:0000313" key="1">
    <source>
        <dbReference type="EMBL" id="KAK9710869.1"/>
    </source>
</evidence>
<dbReference type="AlphaFoldDB" id="A0AAW1K032"/>
<proteinExistence type="predicted"/>
<name>A0AAW1K032_POPJA</name>
<sequence>MSYNYYETSYLRYVQGGTPGNISHVKSTVKNYYETSYLRYVQGGTPGNISHVKSTYEHEVIASGSREITYLSKPRRAASITPSQKSAASLLSHLPPDHLPLILEKSDGSHGTDVDRKAVVKKRKETCTGVTYTNHREERRYHQPGLGPAEL</sequence>
<gene>
    <name evidence="1" type="ORF">QE152_g25783</name>
</gene>
<accession>A0AAW1K032</accession>
<comment type="caution">
    <text evidence="1">The sequence shown here is derived from an EMBL/GenBank/DDBJ whole genome shotgun (WGS) entry which is preliminary data.</text>
</comment>
<dbReference type="Proteomes" id="UP001458880">
    <property type="component" value="Unassembled WGS sequence"/>
</dbReference>